<dbReference type="InterPro" id="IPR003439">
    <property type="entry name" value="ABC_transporter-like_ATP-bd"/>
</dbReference>
<evidence type="ECO:0000256" key="1">
    <source>
        <dbReference type="ARBA" id="ARBA00022448"/>
    </source>
</evidence>
<feature type="domain" description="ABC transporter" evidence="4">
    <location>
        <begin position="2"/>
        <end position="222"/>
    </location>
</feature>
<keyword evidence="2" id="KW-0547">Nucleotide-binding</keyword>
<dbReference type="PROSITE" id="PS50893">
    <property type="entry name" value="ABC_TRANSPORTER_2"/>
    <property type="match status" value="1"/>
</dbReference>
<reference evidence="5 6" key="1">
    <citation type="submission" date="2017-12" db="EMBL/GenBank/DDBJ databases">
        <title>FDA dAtabase for Regulatory Grade micrObial Sequences (FDA-ARGOS): Supporting development and validation of Infectious Disease Dx tests.</title>
        <authorList>
            <person name="Hoffmann M."/>
            <person name="Allard M."/>
            <person name="Evans P."/>
            <person name="Brown E."/>
            <person name="Tallon L."/>
            <person name="Sadzewicz L."/>
            <person name="Sengamalay N."/>
            <person name="Ott S."/>
            <person name="Godinez A."/>
            <person name="Nagaraj S."/>
            <person name="Vavikolanu K."/>
            <person name="Aluvathingal J."/>
            <person name="Nadendla S."/>
            <person name="Sichtig H."/>
        </authorList>
    </citation>
    <scope>NUCLEOTIDE SEQUENCE [LARGE SCALE GENOMIC DNA]</scope>
    <source>
        <strain evidence="5 6">FDAARGOS_148</strain>
    </source>
</reference>
<protein>
    <submittedName>
        <fullName evidence="5">ABC transporter ATP-binding protein</fullName>
    </submittedName>
</protein>
<dbReference type="RefSeq" id="WP_037551307.1">
    <property type="nucleotide sequence ID" value="NZ_CAJCGD010000002.1"/>
</dbReference>
<dbReference type="AlphaFoldDB" id="A0A2K0A8C9"/>
<gene>
    <name evidence="5" type="ORF">AL503_011030</name>
</gene>
<evidence type="ECO:0000313" key="5">
    <source>
        <dbReference type="EMBL" id="PNN21272.1"/>
    </source>
</evidence>
<dbReference type="CDD" id="cd03230">
    <property type="entry name" value="ABC_DR_subfamily_A"/>
    <property type="match status" value="1"/>
</dbReference>
<dbReference type="EMBL" id="LORN02000015">
    <property type="protein sequence ID" value="PNN21272.1"/>
    <property type="molecule type" value="Genomic_DNA"/>
</dbReference>
<dbReference type="InterPro" id="IPR027417">
    <property type="entry name" value="P-loop_NTPase"/>
</dbReference>
<dbReference type="GO" id="GO:0016887">
    <property type="term" value="F:ATP hydrolysis activity"/>
    <property type="evidence" value="ECO:0007669"/>
    <property type="project" value="InterPro"/>
</dbReference>
<dbReference type="SUPFAM" id="SSF52540">
    <property type="entry name" value="P-loop containing nucleoside triphosphate hydrolases"/>
    <property type="match status" value="1"/>
</dbReference>
<dbReference type="GO" id="GO:0005524">
    <property type="term" value="F:ATP binding"/>
    <property type="evidence" value="ECO:0007669"/>
    <property type="project" value="UniProtKB-KW"/>
</dbReference>
<evidence type="ECO:0000256" key="3">
    <source>
        <dbReference type="ARBA" id="ARBA00022840"/>
    </source>
</evidence>
<dbReference type="Pfam" id="PF00005">
    <property type="entry name" value="ABC_tran"/>
    <property type="match status" value="1"/>
</dbReference>
<dbReference type="PROSITE" id="PS00211">
    <property type="entry name" value="ABC_TRANSPORTER_1"/>
    <property type="match status" value="1"/>
</dbReference>
<keyword evidence="3 5" id="KW-0067">ATP-binding</keyword>
<dbReference type="Proteomes" id="UP000053523">
    <property type="component" value="Unassembled WGS sequence"/>
</dbReference>
<dbReference type="InterPro" id="IPR050763">
    <property type="entry name" value="ABC_transporter_ATP-binding"/>
</dbReference>
<name>A0A2K0A8C9_STAHA</name>
<comment type="caution">
    <text evidence="5">The sequence shown here is derived from an EMBL/GenBank/DDBJ whole genome shotgun (WGS) entry which is preliminary data.</text>
</comment>
<proteinExistence type="predicted"/>
<dbReference type="PANTHER" id="PTHR42711:SF17">
    <property type="entry name" value="ABC TRANSPORTER ATP-BINDING PROTEIN"/>
    <property type="match status" value="1"/>
</dbReference>
<dbReference type="InterPro" id="IPR003593">
    <property type="entry name" value="AAA+_ATPase"/>
</dbReference>
<evidence type="ECO:0000256" key="2">
    <source>
        <dbReference type="ARBA" id="ARBA00022741"/>
    </source>
</evidence>
<organism evidence="5 6">
    <name type="scientific">Staphylococcus haemolyticus</name>
    <dbReference type="NCBI Taxonomy" id="1283"/>
    <lineage>
        <taxon>Bacteria</taxon>
        <taxon>Bacillati</taxon>
        <taxon>Bacillota</taxon>
        <taxon>Bacilli</taxon>
        <taxon>Bacillales</taxon>
        <taxon>Staphylococcaceae</taxon>
        <taxon>Staphylococcus</taxon>
    </lineage>
</organism>
<evidence type="ECO:0000259" key="4">
    <source>
        <dbReference type="PROSITE" id="PS50893"/>
    </source>
</evidence>
<keyword evidence="1" id="KW-0813">Transport</keyword>
<dbReference type="PANTHER" id="PTHR42711">
    <property type="entry name" value="ABC TRANSPORTER ATP-BINDING PROTEIN"/>
    <property type="match status" value="1"/>
</dbReference>
<evidence type="ECO:0000313" key="6">
    <source>
        <dbReference type="Proteomes" id="UP000053523"/>
    </source>
</evidence>
<sequence>MIYINQLKKSFGKKTVLNNISLDIEEGKCTALIGKNGAGKSTLIDILIGHKHANSGTVEDKLNLISSNNMGILFQTTNLPKLIKVKELYHLYQQLYTNPMTSNEFQKLTQFSNLQLEQYANKLSGGQKRLLDFVLTLIGKPQFLILDEPTTSMDIETREHFWNLIEQLKEDGITILYTSHYIEEVERMADKVVYLEQGSIKINDTPHNILFSQNNSIIEIMTFTEEQYQILSETYDIEITNSNLKIQTENVEEIITNLIKINVDLNQVTIYKKSLLELMFSKEERVVQ</sequence>
<accession>A0A2K0A8C9</accession>
<dbReference type="Gene3D" id="3.40.50.300">
    <property type="entry name" value="P-loop containing nucleotide triphosphate hydrolases"/>
    <property type="match status" value="1"/>
</dbReference>
<dbReference type="InterPro" id="IPR017871">
    <property type="entry name" value="ABC_transporter-like_CS"/>
</dbReference>
<dbReference type="SMART" id="SM00382">
    <property type="entry name" value="AAA"/>
    <property type="match status" value="1"/>
</dbReference>